<accession>A0A150XXF5</accession>
<gene>
    <name evidence="1" type="ORF">AWN68_00410</name>
</gene>
<dbReference type="STRING" id="296218.AWN68_00410"/>
<dbReference type="RefSeq" id="WP_068409948.1">
    <property type="nucleotide sequence ID" value="NZ_LRDB01000001.1"/>
</dbReference>
<reference evidence="1 2" key="1">
    <citation type="submission" date="2016-01" db="EMBL/GenBank/DDBJ databases">
        <title>Genome sequencing of Roseivirga echinicomitans KMM 6058.</title>
        <authorList>
            <person name="Selvaratnam C."/>
            <person name="Thevarajoo S."/>
            <person name="Goh K.M."/>
            <person name="Ee R."/>
            <person name="Chan K.-G."/>
            <person name="Chong C.S."/>
        </authorList>
    </citation>
    <scope>NUCLEOTIDE SEQUENCE [LARGE SCALE GENOMIC DNA]</scope>
    <source>
        <strain evidence="1 2">KMM 6058</strain>
    </source>
</reference>
<evidence type="ECO:0000313" key="1">
    <source>
        <dbReference type="EMBL" id="KYG83312.1"/>
    </source>
</evidence>
<evidence type="ECO:0000313" key="2">
    <source>
        <dbReference type="Proteomes" id="UP000075615"/>
    </source>
</evidence>
<dbReference type="EMBL" id="LRDB01000001">
    <property type="protein sequence ID" value="KYG83312.1"/>
    <property type="molecule type" value="Genomic_DNA"/>
</dbReference>
<dbReference type="Proteomes" id="UP000075615">
    <property type="component" value="Unassembled WGS sequence"/>
</dbReference>
<dbReference type="OrthoDB" id="982352at2"/>
<comment type="caution">
    <text evidence="1">The sequence shown here is derived from an EMBL/GenBank/DDBJ whole genome shotgun (WGS) entry which is preliminary data.</text>
</comment>
<keyword evidence="2" id="KW-1185">Reference proteome</keyword>
<sequence>MAGKKNMKNFEATFLNLKDETVVKKEFPARNHTSALRKANRLITKNVRVLSVDQVEATEVSAQ</sequence>
<protein>
    <submittedName>
        <fullName evidence="1">Uncharacterized protein</fullName>
    </submittedName>
</protein>
<organism evidence="1 2">
    <name type="scientific">Roseivirga echinicomitans</name>
    <dbReference type="NCBI Taxonomy" id="296218"/>
    <lineage>
        <taxon>Bacteria</taxon>
        <taxon>Pseudomonadati</taxon>
        <taxon>Bacteroidota</taxon>
        <taxon>Cytophagia</taxon>
        <taxon>Cytophagales</taxon>
        <taxon>Roseivirgaceae</taxon>
        <taxon>Roseivirga</taxon>
    </lineage>
</organism>
<name>A0A150XXF5_9BACT</name>
<dbReference type="AlphaFoldDB" id="A0A150XXF5"/>
<proteinExistence type="predicted"/>